<name>A0A6N6RFY4_9FLAO</name>
<sequence length="86" mass="10348">MDTLELRNKLHEYVNKADDHVLRIMSAVFEKYNRADSENVVAYTIEGEPLTVSEYRKEIEEAEEQIKRGEYITQEELKREVDKWRK</sequence>
<reference evidence="1 2" key="1">
    <citation type="submission" date="2019-09" db="EMBL/GenBank/DDBJ databases">
        <title>Genomes of family Cryomorphaceae.</title>
        <authorList>
            <person name="Bowman J.P."/>
        </authorList>
    </citation>
    <scope>NUCLEOTIDE SEQUENCE [LARGE SCALE GENOMIC DNA]</scope>
    <source>
        <strain evidence="1 2">LMG 25704</strain>
    </source>
</reference>
<evidence type="ECO:0000313" key="2">
    <source>
        <dbReference type="Proteomes" id="UP000468650"/>
    </source>
</evidence>
<evidence type="ECO:0000313" key="1">
    <source>
        <dbReference type="EMBL" id="KAB2808678.1"/>
    </source>
</evidence>
<protein>
    <submittedName>
        <fullName evidence="1">Uncharacterized protein</fullName>
    </submittedName>
</protein>
<dbReference type="Proteomes" id="UP000468650">
    <property type="component" value="Unassembled WGS sequence"/>
</dbReference>
<comment type="caution">
    <text evidence="1">The sequence shown here is derived from an EMBL/GenBank/DDBJ whole genome shotgun (WGS) entry which is preliminary data.</text>
</comment>
<proteinExistence type="predicted"/>
<gene>
    <name evidence="1" type="ORF">F8C67_10350</name>
</gene>
<accession>A0A6N6RFY4</accession>
<organism evidence="1 2">
    <name type="scientific">Phaeocystidibacter luteus</name>
    <dbReference type="NCBI Taxonomy" id="911197"/>
    <lineage>
        <taxon>Bacteria</taxon>
        <taxon>Pseudomonadati</taxon>
        <taxon>Bacteroidota</taxon>
        <taxon>Flavobacteriia</taxon>
        <taxon>Flavobacteriales</taxon>
        <taxon>Phaeocystidibacteraceae</taxon>
        <taxon>Phaeocystidibacter</taxon>
    </lineage>
</organism>
<dbReference type="EMBL" id="WBVO01000008">
    <property type="protein sequence ID" value="KAB2808678.1"/>
    <property type="molecule type" value="Genomic_DNA"/>
</dbReference>
<dbReference type="OrthoDB" id="1446355at2"/>
<dbReference type="RefSeq" id="WP_151667773.1">
    <property type="nucleotide sequence ID" value="NZ_WBVO01000008.1"/>
</dbReference>
<dbReference type="AlphaFoldDB" id="A0A6N6RFY4"/>
<keyword evidence="2" id="KW-1185">Reference proteome</keyword>